<keyword evidence="3" id="KW-1185">Reference proteome</keyword>
<sequence length="87" mass="9340">MTAANTAFLRLRLSTGGVTSGLPTSAVVVIESPSRRAPNVRQALGKAHFDDHPIRWSSGEVRNGRSVKGSLRDPGSLKEPFTDLWPG</sequence>
<evidence type="ECO:0000313" key="3">
    <source>
        <dbReference type="Proteomes" id="UP000635387"/>
    </source>
</evidence>
<reference evidence="3" key="1">
    <citation type="journal article" date="2019" name="Int. J. Syst. Evol. Microbiol.">
        <title>The Global Catalogue of Microorganisms (GCM) 10K type strain sequencing project: providing services to taxonomists for standard genome sequencing and annotation.</title>
        <authorList>
            <consortium name="The Broad Institute Genomics Platform"/>
            <consortium name="The Broad Institute Genome Sequencing Center for Infectious Disease"/>
            <person name="Wu L."/>
            <person name="Ma J."/>
        </authorList>
    </citation>
    <scope>NUCLEOTIDE SEQUENCE [LARGE SCALE GENOMIC DNA]</scope>
    <source>
        <strain evidence="3">CGMCC 4.7683</strain>
    </source>
</reference>
<feature type="region of interest" description="Disordered" evidence="1">
    <location>
        <begin position="60"/>
        <end position="87"/>
    </location>
</feature>
<comment type="caution">
    <text evidence="2">The sequence shown here is derived from an EMBL/GenBank/DDBJ whole genome shotgun (WGS) entry which is preliminary data.</text>
</comment>
<accession>A0ABQ3M616</accession>
<organism evidence="2 3">
    <name type="scientific">Amycolatopsis oliviviridis</name>
    <dbReference type="NCBI Taxonomy" id="1471590"/>
    <lineage>
        <taxon>Bacteria</taxon>
        <taxon>Bacillati</taxon>
        <taxon>Actinomycetota</taxon>
        <taxon>Actinomycetes</taxon>
        <taxon>Pseudonocardiales</taxon>
        <taxon>Pseudonocardiaceae</taxon>
        <taxon>Amycolatopsis</taxon>
    </lineage>
</organism>
<dbReference type="Proteomes" id="UP000635387">
    <property type="component" value="Unassembled WGS sequence"/>
</dbReference>
<name>A0ABQ3M616_9PSEU</name>
<gene>
    <name evidence="2" type="ORF">GCM10017790_69670</name>
</gene>
<proteinExistence type="predicted"/>
<protein>
    <submittedName>
        <fullName evidence="2">Uncharacterized protein</fullName>
    </submittedName>
</protein>
<evidence type="ECO:0000313" key="2">
    <source>
        <dbReference type="EMBL" id="GHH32485.1"/>
    </source>
</evidence>
<evidence type="ECO:0000256" key="1">
    <source>
        <dbReference type="SAM" id="MobiDB-lite"/>
    </source>
</evidence>
<dbReference type="EMBL" id="BNAY01000010">
    <property type="protein sequence ID" value="GHH32485.1"/>
    <property type="molecule type" value="Genomic_DNA"/>
</dbReference>